<gene>
    <name evidence="8" type="primary">LOC111122298</name>
</gene>
<evidence type="ECO:0000256" key="5">
    <source>
        <dbReference type="ARBA" id="ARBA00047597"/>
    </source>
</evidence>
<dbReference type="PROSITE" id="PS51996">
    <property type="entry name" value="TR_MART"/>
    <property type="match status" value="1"/>
</dbReference>
<dbReference type="KEGG" id="cvn:111122298"/>
<organism evidence="7 8">
    <name type="scientific">Crassostrea virginica</name>
    <name type="common">Eastern oyster</name>
    <dbReference type="NCBI Taxonomy" id="6565"/>
    <lineage>
        <taxon>Eukaryota</taxon>
        <taxon>Metazoa</taxon>
        <taxon>Spiralia</taxon>
        <taxon>Lophotrochozoa</taxon>
        <taxon>Mollusca</taxon>
        <taxon>Bivalvia</taxon>
        <taxon>Autobranchia</taxon>
        <taxon>Pteriomorphia</taxon>
        <taxon>Ostreida</taxon>
        <taxon>Ostreoidea</taxon>
        <taxon>Ostreidae</taxon>
        <taxon>Crassostrea</taxon>
    </lineage>
</organism>
<reference evidence="8" key="1">
    <citation type="submission" date="2025-08" db="UniProtKB">
        <authorList>
            <consortium name="RefSeq"/>
        </authorList>
    </citation>
    <scope>IDENTIFICATION</scope>
    <source>
        <tissue evidence="8">Whole sample</tissue>
    </source>
</reference>
<dbReference type="GO" id="GO:0016779">
    <property type="term" value="F:nucleotidyltransferase activity"/>
    <property type="evidence" value="ECO:0007669"/>
    <property type="project" value="UniProtKB-KW"/>
</dbReference>
<evidence type="ECO:0000256" key="3">
    <source>
        <dbReference type="ARBA" id="ARBA00022679"/>
    </source>
</evidence>
<dbReference type="GO" id="GO:0106274">
    <property type="term" value="F:NAD+-protein-arginine ADP-ribosyltransferase activity"/>
    <property type="evidence" value="ECO:0007669"/>
    <property type="project" value="UniProtKB-EC"/>
</dbReference>
<keyword evidence="6" id="KW-0732">Signal</keyword>
<keyword evidence="4" id="KW-0548">Nucleotidyltransferase</keyword>
<keyword evidence="2 6" id="KW-0328">Glycosyltransferase</keyword>
<name>A0A8B8CV36_CRAVI</name>
<protein>
    <recommendedName>
        <fullName evidence="6">NAD(P)(+)--arginine ADP-ribosyltransferase</fullName>
        <ecNumber evidence="6">2.4.2.31</ecNumber>
    </recommendedName>
    <alternativeName>
        <fullName evidence="6">Mono(ADP-ribosyl)transferase</fullName>
    </alternativeName>
</protein>
<proteinExistence type="inferred from homology"/>
<keyword evidence="3 6" id="KW-0808">Transferase</keyword>
<feature type="chain" id="PRO_5034350305" description="NAD(P)(+)--arginine ADP-ribosyltransferase" evidence="6">
    <location>
        <begin position="28"/>
        <end position="289"/>
    </location>
</feature>
<sequence>MSSSARHTIAMIILVSILTLDFPCSEAYKLPLTRLRKRQRTLFRRDNDENPRTFEEPKCLATIKIDGISIVNYGISYLNSSIEISGRFYEALKDLYNSDQQVMKTIVYETLEKYDKYDYSSYKHVFNDTLEEAIIGPYTYMLYESVNQLLRKHDCGKTKLTETEKYSGPYVAYLMAVLMYSNKLTPEDNSTYRIVHFEDDITDQYQVGTTFVWTSFTSSSVKNIMFFGNTEFVFNNSQTSLVSPKRIEQYSWYEEEAEALYPPTAMFRVTAKENKGTKTLIYADLVNDI</sequence>
<evidence type="ECO:0000256" key="1">
    <source>
        <dbReference type="ARBA" id="ARBA00009558"/>
    </source>
</evidence>
<evidence type="ECO:0000256" key="6">
    <source>
        <dbReference type="RuleBase" id="RU361228"/>
    </source>
</evidence>
<dbReference type="SUPFAM" id="SSF56399">
    <property type="entry name" value="ADP-ribosylation"/>
    <property type="match status" value="1"/>
</dbReference>
<dbReference type="Gene3D" id="3.90.176.10">
    <property type="entry name" value="Toxin ADP-ribosyltransferase, Chain A, domain 1"/>
    <property type="match status" value="1"/>
</dbReference>
<keyword evidence="6" id="KW-0521">NADP</keyword>
<dbReference type="AlphaFoldDB" id="A0A8B8CV36"/>
<dbReference type="RefSeq" id="XP_022319673.1">
    <property type="nucleotide sequence ID" value="XM_022463965.1"/>
</dbReference>
<evidence type="ECO:0000313" key="8">
    <source>
        <dbReference type="RefSeq" id="XP_022319673.1"/>
    </source>
</evidence>
<feature type="signal peptide" evidence="6">
    <location>
        <begin position="1"/>
        <end position="27"/>
    </location>
</feature>
<evidence type="ECO:0000256" key="2">
    <source>
        <dbReference type="ARBA" id="ARBA00022676"/>
    </source>
</evidence>
<dbReference type="OrthoDB" id="6157971at2759"/>
<accession>A0A8B8CV36</accession>
<dbReference type="EC" id="2.4.2.31" evidence="6"/>
<evidence type="ECO:0000313" key="7">
    <source>
        <dbReference type="Proteomes" id="UP000694844"/>
    </source>
</evidence>
<dbReference type="InterPro" id="IPR000768">
    <property type="entry name" value="ART"/>
</dbReference>
<dbReference type="GeneID" id="111122298"/>
<keyword evidence="7" id="KW-1185">Reference proteome</keyword>
<dbReference type="Proteomes" id="UP000694844">
    <property type="component" value="Chromosome 2"/>
</dbReference>
<comment type="catalytic activity">
    <reaction evidence="5 6">
        <text>L-arginyl-[protein] + NAD(+) = N(omega)-(ADP-D-ribosyl)-L-arginyl-[protein] + nicotinamide + H(+)</text>
        <dbReference type="Rhea" id="RHEA:19149"/>
        <dbReference type="Rhea" id="RHEA-COMP:10532"/>
        <dbReference type="Rhea" id="RHEA-COMP:15087"/>
        <dbReference type="ChEBI" id="CHEBI:15378"/>
        <dbReference type="ChEBI" id="CHEBI:17154"/>
        <dbReference type="ChEBI" id="CHEBI:29965"/>
        <dbReference type="ChEBI" id="CHEBI:57540"/>
        <dbReference type="ChEBI" id="CHEBI:142554"/>
        <dbReference type="EC" id="2.4.2.31"/>
    </reaction>
</comment>
<keyword evidence="6" id="KW-0520">NAD</keyword>
<comment type="similarity">
    <text evidence="1 6">Belongs to the Arg-specific ADP-ribosyltransferase family.</text>
</comment>
<evidence type="ECO:0000256" key="4">
    <source>
        <dbReference type="ARBA" id="ARBA00022695"/>
    </source>
</evidence>
<dbReference type="Pfam" id="PF01129">
    <property type="entry name" value="ART"/>
    <property type="match status" value="1"/>
</dbReference>